<keyword evidence="1" id="KW-0378">Hydrolase</keyword>
<evidence type="ECO:0000313" key="1">
    <source>
        <dbReference type="EMBL" id="MBC5714414.1"/>
    </source>
</evidence>
<dbReference type="RefSeq" id="WP_186867115.1">
    <property type="nucleotide sequence ID" value="NZ_JACOPH010000007.1"/>
</dbReference>
<keyword evidence="1" id="KW-0121">Carboxypeptidase</keyword>
<dbReference type="SUPFAM" id="SSF49478">
    <property type="entry name" value="Cna protein B-type domain"/>
    <property type="match status" value="1"/>
</dbReference>
<sequence length="755" mass="85346">MDAVMSTGIETETSEEAGPQLYDVTQDTIDVYAENRQPNARDFSLVWDKSLFYTLEDVTAEDTDGQIEKYDVFKKELLNGVNGNQIEYEIYTNPETGKMNKIVSIEHQGDSLLLTDYYYLDNGQPNFIYQRTDSIYTPTYATPDKTGERFYFNNDTLVKWRWINVPLQVEELSLVIDEQSSAQAKYVYNDAGQDKQNEYDAKEIQMLNAAYNTYAAVEKSADYGNVKGYVSDADHVPLQNANITFFAGTEPVGSITTDENGYYETGISLYEGGYRVEVSCEGYKAVTIYDVSVNAKNVTTWLENVCLVAEETTEHSVWLNIYDGDTVSYDDNAAVIRNGIAGASVIVREGIRNTSGDSMAESTSDDAGSVNLELSAGVYTLEISIDGYSRNYETLIVDGDKTVDIPLVQEITGDQIKVVLSWNGDADLDSCLFTPHKAESGDMARINAVNSTDDYGNILTADSKDGQTAEVITIANRINGTYKYYVSDYNNCLNGNYTATDMLTYDIRVTVYDKNGIVAVYTIPRNLRGVIWEVFEIKNGKVVTLQNSYANLDGNNWWSEDKSVKKKLSEVYVGYREYLEKYDEGADDNFALVYLNNDEIPELVIYDAYLMSIKLVVFNDSTGMAEMAVESQTYNNKVTYEECMLGGGGGSVEEFYIEKENLICVSNQNCFYRYDIIYTLDNTEVKKIKEGAGELIEGEYDKYTWSLDQVEVSESEYNEEINKVFDFSRAISFWHVDYKNKKDMITWLDKQYCKS</sequence>
<name>A0A923RVN1_9FIRM</name>
<reference evidence="1" key="1">
    <citation type="submission" date="2020-08" db="EMBL/GenBank/DDBJ databases">
        <title>Genome public.</title>
        <authorList>
            <person name="Liu C."/>
            <person name="Sun Q."/>
        </authorList>
    </citation>
    <scope>NUCLEOTIDE SEQUENCE</scope>
    <source>
        <strain evidence="1">BX1005</strain>
    </source>
</reference>
<proteinExistence type="predicted"/>
<dbReference type="GO" id="GO:0004180">
    <property type="term" value="F:carboxypeptidase activity"/>
    <property type="evidence" value="ECO:0007669"/>
    <property type="project" value="UniProtKB-KW"/>
</dbReference>
<dbReference type="InterPro" id="IPR008969">
    <property type="entry name" value="CarboxyPept-like_regulatory"/>
</dbReference>
<keyword evidence="2" id="KW-1185">Reference proteome</keyword>
<accession>A0A923RVN1</accession>
<dbReference type="SUPFAM" id="SSF49464">
    <property type="entry name" value="Carboxypeptidase regulatory domain-like"/>
    <property type="match status" value="1"/>
</dbReference>
<organism evidence="1 2">
    <name type="scientific">Roseburia zhanii</name>
    <dbReference type="NCBI Taxonomy" id="2763064"/>
    <lineage>
        <taxon>Bacteria</taxon>
        <taxon>Bacillati</taxon>
        <taxon>Bacillota</taxon>
        <taxon>Clostridia</taxon>
        <taxon>Lachnospirales</taxon>
        <taxon>Lachnospiraceae</taxon>
        <taxon>Roseburia</taxon>
    </lineage>
</organism>
<evidence type="ECO:0000313" key="2">
    <source>
        <dbReference type="Proteomes" id="UP000606720"/>
    </source>
</evidence>
<dbReference type="AlphaFoldDB" id="A0A923RVN1"/>
<comment type="caution">
    <text evidence="1">The sequence shown here is derived from an EMBL/GenBank/DDBJ whole genome shotgun (WGS) entry which is preliminary data.</text>
</comment>
<dbReference type="EMBL" id="JACOPH010000007">
    <property type="protein sequence ID" value="MBC5714414.1"/>
    <property type="molecule type" value="Genomic_DNA"/>
</dbReference>
<keyword evidence="1" id="KW-0645">Protease</keyword>
<dbReference type="Proteomes" id="UP000606720">
    <property type="component" value="Unassembled WGS sequence"/>
</dbReference>
<dbReference type="Pfam" id="PF13620">
    <property type="entry name" value="CarboxypepD_reg"/>
    <property type="match status" value="1"/>
</dbReference>
<protein>
    <submittedName>
        <fullName evidence="1">Carboxypeptidase regulatory-like domain-containing protein</fullName>
    </submittedName>
</protein>
<gene>
    <name evidence="1" type="ORF">H8S17_09365</name>
</gene>
<dbReference type="Gene3D" id="2.60.40.1120">
    <property type="entry name" value="Carboxypeptidase-like, regulatory domain"/>
    <property type="match status" value="2"/>
</dbReference>